<feature type="compositionally biased region" description="Low complexity" evidence="8">
    <location>
        <begin position="162"/>
        <end position="224"/>
    </location>
</feature>
<evidence type="ECO:0000256" key="2">
    <source>
        <dbReference type="ARBA" id="ARBA00022475"/>
    </source>
</evidence>
<evidence type="ECO:0000256" key="9">
    <source>
        <dbReference type="SAM" id="SignalP"/>
    </source>
</evidence>
<evidence type="ECO:0000256" key="7">
    <source>
        <dbReference type="ARBA" id="ARBA00037868"/>
    </source>
</evidence>
<keyword evidence="4" id="KW-0472">Membrane</keyword>
<evidence type="ECO:0000256" key="4">
    <source>
        <dbReference type="ARBA" id="ARBA00023136"/>
    </source>
</evidence>
<evidence type="ECO:0000256" key="8">
    <source>
        <dbReference type="SAM" id="MobiDB-lite"/>
    </source>
</evidence>
<dbReference type="InterPro" id="IPR046530">
    <property type="entry name" value="BIM1-like_dom"/>
</dbReference>
<dbReference type="CDD" id="cd21176">
    <property type="entry name" value="LPMO_auxiliary-like"/>
    <property type="match status" value="1"/>
</dbReference>
<dbReference type="EMBL" id="JADGIZ020000056">
    <property type="protein sequence ID" value="KAL2912870.1"/>
    <property type="molecule type" value="Genomic_DNA"/>
</dbReference>
<sequence length="240" mass="23364">MLTTTALALLLAAATPAAAHFTISTPPNRGHDELVQDQAPCGGFAATGPRTAVDQQTSVVIRMADRTSTCNVRLGLGDNPSSFPVQLASQSFTALGVYTIGVNLAAAGSVANGAPATIQVQCSSEHGTLYECSDISIRVPQQSPQPPSRSPTPSPQPPPPTSAAASRTTQGAATTSGTAPAPSGAATTGAGASTSPALASPSSDSTSPSPSATAAAKNAAAAAVPPMAAAVALGALALLA</sequence>
<feature type="region of interest" description="Disordered" evidence="8">
    <location>
        <begin position="139"/>
        <end position="224"/>
    </location>
</feature>
<dbReference type="PANTHER" id="PTHR34992:SF1">
    <property type="entry name" value="COPPER ACQUISITION FACTOR BIM1-LIKE DOMAIN-CONTAINING PROTEIN"/>
    <property type="match status" value="1"/>
</dbReference>
<dbReference type="InterPro" id="IPR046936">
    <property type="entry name" value="BIM1-like"/>
</dbReference>
<evidence type="ECO:0000259" key="10">
    <source>
        <dbReference type="Pfam" id="PF20238"/>
    </source>
</evidence>
<reference evidence="11 12" key="1">
    <citation type="submission" date="2023-09" db="EMBL/GenBank/DDBJ databases">
        <title>Pangenome analysis of Batrachochytrium dendrobatidis and related Chytrids.</title>
        <authorList>
            <person name="Yacoub M.N."/>
            <person name="Stajich J.E."/>
            <person name="James T.Y."/>
        </authorList>
    </citation>
    <scope>NUCLEOTIDE SEQUENCE [LARGE SCALE GENOMIC DNA]</scope>
    <source>
        <strain evidence="11 12">JEL0888</strain>
    </source>
</reference>
<comment type="caution">
    <text evidence="11">The sequence shown here is derived from an EMBL/GenBank/DDBJ whole genome shotgun (WGS) entry which is preliminary data.</text>
</comment>
<evidence type="ECO:0000313" key="11">
    <source>
        <dbReference type="EMBL" id="KAL2912870.1"/>
    </source>
</evidence>
<protein>
    <recommendedName>
        <fullName evidence="10">Copper acquisition factor BIM1-like domain-containing protein</fullName>
    </recommendedName>
</protein>
<evidence type="ECO:0000256" key="1">
    <source>
        <dbReference type="ARBA" id="ARBA00004236"/>
    </source>
</evidence>
<comment type="subcellular location">
    <subcellularLocation>
        <location evidence="1">Cell membrane</location>
    </subcellularLocation>
    <subcellularLocation>
        <location evidence="7">Endomembrane system</location>
        <topology evidence="7">Lipid-anchor</topology>
    </subcellularLocation>
</comment>
<dbReference type="PANTHER" id="PTHR34992">
    <property type="entry name" value="HYPHAL ANASTAMOSIS-7 PROTEIN"/>
    <property type="match status" value="1"/>
</dbReference>
<keyword evidence="12" id="KW-1185">Reference proteome</keyword>
<accession>A0ABR4N011</accession>
<feature type="signal peptide" evidence="9">
    <location>
        <begin position="1"/>
        <end position="19"/>
    </location>
</feature>
<name>A0ABR4N011_9FUNG</name>
<keyword evidence="5" id="KW-0325">Glycoprotein</keyword>
<keyword evidence="2" id="KW-1003">Cell membrane</keyword>
<dbReference type="Pfam" id="PF20238">
    <property type="entry name" value="BIM1-like_dom"/>
    <property type="match status" value="1"/>
</dbReference>
<feature type="domain" description="Copper acquisition factor BIM1-like" evidence="10">
    <location>
        <begin position="19"/>
        <end position="147"/>
    </location>
</feature>
<organism evidence="11 12">
    <name type="scientific">Polyrhizophydium stewartii</name>
    <dbReference type="NCBI Taxonomy" id="2732419"/>
    <lineage>
        <taxon>Eukaryota</taxon>
        <taxon>Fungi</taxon>
        <taxon>Fungi incertae sedis</taxon>
        <taxon>Chytridiomycota</taxon>
        <taxon>Chytridiomycota incertae sedis</taxon>
        <taxon>Chytridiomycetes</taxon>
        <taxon>Rhizophydiales</taxon>
        <taxon>Rhizophydiales incertae sedis</taxon>
        <taxon>Polyrhizophydium</taxon>
    </lineage>
</organism>
<evidence type="ECO:0000256" key="3">
    <source>
        <dbReference type="ARBA" id="ARBA00022729"/>
    </source>
</evidence>
<evidence type="ECO:0000313" key="12">
    <source>
        <dbReference type="Proteomes" id="UP001527925"/>
    </source>
</evidence>
<evidence type="ECO:0000256" key="6">
    <source>
        <dbReference type="ARBA" id="ARBA00023288"/>
    </source>
</evidence>
<keyword evidence="6" id="KW-0449">Lipoprotein</keyword>
<feature type="chain" id="PRO_5045163496" description="Copper acquisition factor BIM1-like domain-containing protein" evidence="9">
    <location>
        <begin position="20"/>
        <end position="240"/>
    </location>
</feature>
<evidence type="ECO:0000256" key="5">
    <source>
        <dbReference type="ARBA" id="ARBA00023180"/>
    </source>
</evidence>
<proteinExistence type="predicted"/>
<feature type="compositionally biased region" description="Pro residues" evidence="8">
    <location>
        <begin position="143"/>
        <end position="161"/>
    </location>
</feature>
<dbReference type="Proteomes" id="UP001527925">
    <property type="component" value="Unassembled WGS sequence"/>
</dbReference>
<keyword evidence="3 9" id="KW-0732">Signal</keyword>
<gene>
    <name evidence="11" type="ORF">HK105_207651</name>
</gene>